<proteinExistence type="predicted"/>
<dbReference type="Pfam" id="PF19075">
    <property type="entry name" value="DUF5771"/>
    <property type="match status" value="1"/>
</dbReference>
<dbReference type="AlphaFoldDB" id="A0A6C0JYA2"/>
<reference evidence="1" key="1">
    <citation type="journal article" date="2020" name="Nature">
        <title>Giant virus diversity and host interactions through global metagenomics.</title>
        <authorList>
            <person name="Schulz F."/>
            <person name="Roux S."/>
            <person name="Paez-Espino D."/>
            <person name="Jungbluth S."/>
            <person name="Walsh D.A."/>
            <person name="Denef V.J."/>
            <person name="McMahon K.D."/>
            <person name="Konstantinidis K.T."/>
            <person name="Eloe-Fadrosh E.A."/>
            <person name="Kyrpides N.C."/>
            <person name="Woyke T."/>
        </authorList>
    </citation>
    <scope>NUCLEOTIDE SEQUENCE</scope>
    <source>
        <strain evidence="1">GVMAG-S-1101164-105</strain>
    </source>
</reference>
<protein>
    <submittedName>
        <fullName evidence="1">Uncharacterized protein</fullName>
    </submittedName>
</protein>
<dbReference type="InterPro" id="IPR043905">
    <property type="entry name" value="DUF5771"/>
</dbReference>
<organism evidence="1">
    <name type="scientific">viral metagenome</name>
    <dbReference type="NCBI Taxonomy" id="1070528"/>
    <lineage>
        <taxon>unclassified sequences</taxon>
        <taxon>metagenomes</taxon>
        <taxon>organismal metagenomes</taxon>
    </lineage>
</organism>
<sequence length="218" mass="24823">MSSSNHNFEKSLPYNEKIGCKTGYRKREAYKSSKGEVVPARCVRSTTVYKNTTKRKRSNIYIPSVKSLARKACPPGMIERRSYTRKFSNNIKQKGYIVRRTSGKVYKVIPKSQGTTVKSVCVKDRAKHGKTPKQRIGTLRKGELSKFGYSFRVGEDTRHKALRQAVEEFGPLGVYRKLDAVTKLSKTTIPEASRIFKSDRNWVNSKFGPLKAFTDSKK</sequence>
<accession>A0A6C0JYA2</accession>
<name>A0A6C0JYA2_9ZZZZ</name>
<dbReference type="EMBL" id="MN740742">
    <property type="protein sequence ID" value="QHU09690.1"/>
    <property type="molecule type" value="Genomic_DNA"/>
</dbReference>
<evidence type="ECO:0000313" key="1">
    <source>
        <dbReference type="EMBL" id="QHU09690.1"/>
    </source>
</evidence>